<dbReference type="Pfam" id="PF23598">
    <property type="entry name" value="LRR_14"/>
    <property type="match status" value="1"/>
</dbReference>
<evidence type="ECO:0000259" key="7">
    <source>
        <dbReference type="Pfam" id="PF00931"/>
    </source>
</evidence>
<gene>
    <name evidence="11" type="ORF">URODEC1_LOCUS115505</name>
</gene>
<dbReference type="PRINTS" id="PR00364">
    <property type="entry name" value="DISEASERSIST"/>
</dbReference>
<dbReference type="EMBL" id="OZ075119">
    <property type="protein sequence ID" value="CAL5093709.1"/>
    <property type="molecule type" value="Genomic_DNA"/>
</dbReference>
<dbReference type="InterPro" id="IPR027417">
    <property type="entry name" value="P-loop_NTPase"/>
</dbReference>
<evidence type="ECO:0000256" key="4">
    <source>
        <dbReference type="ARBA" id="ARBA00022741"/>
    </source>
</evidence>
<evidence type="ECO:0000256" key="1">
    <source>
        <dbReference type="ARBA" id="ARBA00008894"/>
    </source>
</evidence>
<dbReference type="Gene3D" id="3.80.10.10">
    <property type="entry name" value="Ribonuclease Inhibitor"/>
    <property type="match status" value="1"/>
</dbReference>
<dbReference type="InterPro" id="IPR041118">
    <property type="entry name" value="Rx_N"/>
</dbReference>
<dbReference type="SUPFAM" id="SSF52540">
    <property type="entry name" value="P-loop containing nucleoside triphosphate hydrolases"/>
    <property type="match status" value="1"/>
</dbReference>
<dbReference type="InterPro" id="IPR038005">
    <property type="entry name" value="RX-like_CC"/>
</dbReference>
<proteinExistence type="inferred from homology"/>
<keyword evidence="2" id="KW-0433">Leucine-rich repeat</keyword>
<dbReference type="GO" id="GO:0000166">
    <property type="term" value="F:nucleotide binding"/>
    <property type="evidence" value="ECO:0007669"/>
    <property type="project" value="UniProtKB-KW"/>
</dbReference>
<evidence type="ECO:0000313" key="11">
    <source>
        <dbReference type="EMBL" id="CAL5093709.1"/>
    </source>
</evidence>
<evidence type="ECO:0000256" key="6">
    <source>
        <dbReference type="ARBA" id="ARBA00023054"/>
    </source>
</evidence>
<feature type="domain" description="NB-ARC" evidence="7">
    <location>
        <begin position="173"/>
        <end position="342"/>
    </location>
</feature>
<dbReference type="InterPro" id="IPR042197">
    <property type="entry name" value="Apaf_helical"/>
</dbReference>
<dbReference type="Gene3D" id="1.10.10.10">
    <property type="entry name" value="Winged helix-like DNA-binding domain superfamily/Winged helix DNA-binding domain"/>
    <property type="match status" value="1"/>
</dbReference>
<dbReference type="PANTHER" id="PTHR23155">
    <property type="entry name" value="DISEASE RESISTANCE PROTEIN RP"/>
    <property type="match status" value="1"/>
</dbReference>
<dbReference type="GO" id="GO:0042742">
    <property type="term" value="P:defense response to bacterium"/>
    <property type="evidence" value="ECO:0007669"/>
    <property type="project" value="UniProtKB-ARBA"/>
</dbReference>
<evidence type="ECO:0000313" key="12">
    <source>
        <dbReference type="Proteomes" id="UP001497457"/>
    </source>
</evidence>
<dbReference type="InterPro" id="IPR055414">
    <property type="entry name" value="LRR_R13L4/SHOC2-like"/>
</dbReference>
<accession>A0ABC9GGW4</accession>
<dbReference type="AlphaFoldDB" id="A0ABC9GGW4"/>
<dbReference type="GO" id="GO:0009626">
    <property type="term" value="P:plant-type hypersensitive response"/>
    <property type="evidence" value="ECO:0007669"/>
    <property type="project" value="UniProtKB-ARBA"/>
</dbReference>
<keyword evidence="12" id="KW-1185">Reference proteome</keyword>
<evidence type="ECO:0000256" key="5">
    <source>
        <dbReference type="ARBA" id="ARBA00022821"/>
    </source>
</evidence>
<organism evidence="11 12">
    <name type="scientific">Urochloa decumbens</name>
    <dbReference type="NCBI Taxonomy" id="240449"/>
    <lineage>
        <taxon>Eukaryota</taxon>
        <taxon>Viridiplantae</taxon>
        <taxon>Streptophyta</taxon>
        <taxon>Embryophyta</taxon>
        <taxon>Tracheophyta</taxon>
        <taxon>Spermatophyta</taxon>
        <taxon>Magnoliopsida</taxon>
        <taxon>Liliopsida</taxon>
        <taxon>Poales</taxon>
        <taxon>Poaceae</taxon>
        <taxon>PACMAD clade</taxon>
        <taxon>Panicoideae</taxon>
        <taxon>Panicodae</taxon>
        <taxon>Paniceae</taxon>
        <taxon>Melinidinae</taxon>
        <taxon>Urochloa</taxon>
    </lineage>
</organism>
<dbReference type="InterPro" id="IPR058922">
    <property type="entry name" value="WHD_DRP"/>
</dbReference>
<dbReference type="InterPro" id="IPR044974">
    <property type="entry name" value="Disease_R_plants"/>
</dbReference>
<dbReference type="Gene3D" id="1.20.5.4130">
    <property type="match status" value="1"/>
</dbReference>
<feature type="domain" description="Disease resistance N-terminal" evidence="8">
    <location>
        <begin position="12"/>
        <end position="95"/>
    </location>
</feature>
<dbReference type="SUPFAM" id="SSF52047">
    <property type="entry name" value="RNI-like"/>
    <property type="match status" value="1"/>
</dbReference>
<dbReference type="GO" id="GO:0002758">
    <property type="term" value="P:innate immune response-activating signaling pathway"/>
    <property type="evidence" value="ECO:0007669"/>
    <property type="project" value="UniProtKB-ARBA"/>
</dbReference>
<dbReference type="Pfam" id="PF18052">
    <property type="entry name" value="Rx_N"/>
    <property type="match status" value="1"/>
</dbReference>
<dbReference type="Proteomes" id="UP001497457">
    <property type="component" value="Chromosome 9rd"/>
</dbReference>
<comment type="similarity">
    <text evidence="1">Belongs to the disease resistance NB-LRR family.</text>
</comment>
<evidence type="ECO:0000256" key="3">
    <source>
        <dbReference type="ARBA" id="ARBA00022737"/>
    </source>
</evidence>
<protein>
    <submittedName>
        <fullName evidence="11">Uncharacterized protein</fullName>
    </submittedName>
</protein>
<keyword evidence="5" id="KW-0611">Plant defense</keyword>
<evidence type="ECO:0000259" key="8">
    <source>
        <dbReference type="Pfam" id="PF18052"/>
    </source>
</evidence>
<keyword evidence="3" id="KW-0677">Repeat</keyword>
<dbReference type="PANTHER" id="PTHR23155:SF999">
    <property type="entry name" value="NB-ARC DOMAIN CONTAINING PROTEIN, EXPRESSED"/>
    <property type="match status" value="1"/>
</dbReference>
<dbReference type="Gene3D" id="1.10.8.430">
    <property type="entry name" value="Helical domain of apoptotic protease-activating factors"/>
    <property type="match status" value="1"/>
</dbReference>
<dbReference type="InterPro" id="IPR002182">
    <property type="entry name" value="NB-ARC"/>
</dbReference>
<feature type="domain" description="Disease resistance protein winged helix" evidence="9">
    <location>
        <begin position="430"/>
        <end position="500"/>
    </location>
</feature>
<keyword evidence="6" id="KW-0175">Coiled coil</keyword>
<reference evidence="11" key="1">
    <citation type="submission" date="2024-10" db="EMBL/GenBank/DDBJ databases">
        <authorList>
            <person name="Ryan C."/>
        </authorList>
    </citation>
    <scope>NUCLEOTIDE SEQUENCE [LARGE SCALE GENOMIC DNA]</scope>
</reference>
<feature type="domain" description="Disease resistance R13L4/SHOC-2-like LRR" evidence="10">
    <location>
        <begin position="548"/>
        <end position="913"/>
    </location>
</feature>
<sequence>MAAIAVSASTGVMNSLLSKLSILLSDKYKQLKGVRKDIEFFSRELANMSAALEMLANVEKLDPQTKVWRDMVRETAYDIEDCIDIFMHNLGKGGDKEGLLDKISGKIRKLRAHNKLADNIQELKTRVVEQSESRDRYKIAEAAASPVVPLVDPRVQAMFEDAQRLVGIDGPRDEITQLLLEEGNDNFGKPTVLSIVGFGGLGKTTLANQVYTKIKNEFQCTAFVSVSRSPDLANVLKEMLSGVGYRSMNMSNDVNKLIKALTEHLADKRYLIIVDDVWRITDWNIIRCAFLQNRKYSRVITTTRIRDVARASCSEFQGQVYEMQPLNNHDSRSLFFKRLFNTEVNCPKQYIEISEDLLRKCRGVPLAITSIASLLATHGKDIEKWEKICHSMGSELETDPTLDWMKHVLSLSYNDLPHHLKTCLLYLGTYPEDCKIWKDDLVRQWIAEGFVPEKHGLDLEEVAEGYFNELINRNMIQPVNSPYIAEVRSCQVHDLMLDLILLKCTEGNFISTIDGLHNIKGTSQARRISHQIHSKNTPPAMERMGLPQVRSYMLYPAAKSVLVLSRFELLRVLHLDHDTFGGPNATCLDLSGISHLFLLRYLKVSGFRLKLPKKFGKLQHLMTLDMASNWLDSTNPSLDVTSLSSLRHLTLPSGTTCLELCNGVRKQSNLQTLGSFDISMNSVETIRDLSELTNLRELGLLDSGATREQDSDVRELKYHTLAASLRRLGNSNLHTLSVWSSAPEQFWNHCFTHPHHLQSLNGFPYINVPQVPKWMAQADRLACLDWLEVEQLRSDDAQILAHMPCLVYLHLRAKEAPEKGIVIHSNAFPALKKFIFGCKLSYLAFEPAAMPLLKELEIHFYSRTAEAEHGVSPLNGIEHLASLEEVSVQVLGRRGEGSKVESLCRNSIQRHPRYQSMKIDLTEWDD</sequence>
<dbReference type="Pfam" id="PF00931">
    <property type="entry name" value="NB-ARC"/>
    <property type="match status" value="1"/>
</dbReference>
<evidence type="ECO:0000259" key="9">
    <source>
        <dbReference type="Pfam" id="PF23559"/>
    </source>
</evidence>
<dbReference type="FunFam" id="1.10.10.10:FF:000322">
    <property type="entry name" value="Probable disease resistance protein At1g63360"/>
    <property type="match status" value="1"/>
</dbReference>
<dbReference type="InterPro" id="IPR032675">
    <property type="entry name" value="LRR_dom_sf"/>
</dbReference>
<keyword evidence="4" id="KW-0547">Nucleotide-binding</keyword>
<dbReference type="Gene3D" id="3.40.50.300">
    <property type="entry name" value="P-loop containing nucleotide triphosphate hydrolases"/>
    <property type="match status" value="1"/>
</dbReference>
<dbReference type="CDD" id="cd14798">
    <property type="entry name" value="RX-CC_like"/>
    <property type="match status" value="1"/>
</dbReference>
<dbReference type="InterPro" id="IPR036388">
    <property type="entry name" value="WH-like_DNA-bd_sf"/>
</dbReference>
<evidence type="ECO:0000259" key="10">
    <source>
        <dbReference type="Pfam" id="PF23598"/>
    </source>
</evidence>
<evidence type="ECO:0000256" key="2">
    <source>
        <dbReference type="ARBA" id="ARBA00022614"/>
    </source>
</evidence>
<dbReference type="Pfam" id="PF23559">
    <property type="entry name" value="WHD_DRP"/>
    <property type="match status" value="1"/>
</dbReference>
<name>A0ABC9GGW4_9POAL</name>